<accession>M0ARA4</accession>
<dbReference type="Pfam" id="PF02517">
    <property type="entry name" value="Rce1-like"/>
    <property type="match status" value="1"/>
</dbReference>
<evidence type="ECO:0000256" key="1">
    <source>
        <dbReference type="SAM" id="Phobius"/>
    </source>
</evidence>
<keyword evidence="4" id="KW-1185">Reference proteome</keyword>
<dbReference type="GO" id="GO:0004175">
    <property type="term" value="F:endopeptidase activity"/>
    <property type="evidence" value="ECO:0007669"/>
    <property type="project" value="UniProtKB-ARBA"/>
</dbReference>
<gene>
    <name evidence="3" type="ORF">C482_07616</name>
</gene>
<dbReference type="Proteomes" id="UP000011693">
    <property type="component" value="Unassembled WGS sequence"/>
</dbReference>
<sequence>MQYERPSTAGPYVLLMATDTGSHSSSAESKWAVRVPTAGLDERLWLVLGASALVVVCTSMLIATALALGVSGGPAAEPAPGLIYGASAIGLLAGVGLCWWRFDEAERRAAFPLSRPSRTELGWTLAFLPLGIGGFLAGEQVAALLGFDLPAFYAYDLTDPTTALGVVLGALLVAPLAEELLFRGALVGAVLESRRSVVLAGAVSVALFAGYHVFALGIAGVFAIAGWAIFPTILRFRFDNLAGAWLLHLLNNLYAYILISVLAV</sequence>
<feature type="domain" description="CAAX prenyl protease 2/Lysostaphin resistance protein A-like" evidence="2">
    <location>
        <begin position="163"/>
        <end position="253"/>
    </location>
</feature>
<proteinExistence type="predicted"/>
<evidence type="ECO:0000313" key="4">
    <source>
        <dbReference type="Proteomes" id="UP000011693"/>
    </source>
</evidence>
<feature type="transmembrane region" description="Helical" evidence="1">
    <location>
        <begin position="121"/>
        <end position="143"/>
    </location>
</feature>
<comment type="caution">
    <text evidence="3">The sequence shown here is derived from an EMBL/GenBank/DDBJ whole genome shotgun (WGS) entry which is preliminary data.</text>
</comment>
<dbReference type="PATRIC" id="fig|1227492.4.peg.1485"/>
<keyword evidence="1" id="KW-0472">Membrane</keyword>
<feature type="transmembrane region" description="Helical" evidence="1">
    <location>
        <begin position="82"/>
        <end position="100"/>
    </location>
</feature>
<feature type="transmembrane region" description="Helical" evidence="1">
    <location>
        <begin position="163"/>
        <end position="185"/>
    </location>
</feature>
<protein>
    <recommendedName>
        <fullName evidence="2">CAAX prenyl protease 2/Lysostaphin resistance protein A-like domain-containing protein</fullName>
    </recommendedName>
</protein>
<feature type="transmembrane region" description="Helical" evidence="1">
    <location>
        <begin position="242"/>
        <end position="263"/>
    </location>
</feature>
<evidence type="ECO:0000259" key="2">
    <source>
        <dbReference type="Pfam" id="PF02517"/>
    </source>
</evidence>
<evidence type="ECO:0000313" key="3">
    <source>
        <dbReference type="EMBL" id="ELZ01050.1"/>
    </source>
</evidence>
<dbReference type="STRING" id="1227492.C482_07616"/>
<keyword evidence="1" id="KW-0812">Transmembrane</keyword>
<feature type="transmembrane region" description="Helical" evidence="1">
    <location>
        <begin position="197"/>
        <end position="230"/>
    </location>
</feature>
<dbReference type="InterPro" id="IPR003675">
    <property type="entry name" value="Rce1/LyrA-like_dom"/>
</dbReference>
<keyword evidence="1" id="KW-1133">Transmembrane helix</keyword>
<dbReference type="AlphaFoldDB" id="M0ARA4"/>
<feature type="transmembrane region" description="Helical" evidence="1">
    <location>
        <begin position="44"/>
        <end position="70"/>
    </location>
</feature>
<dbReference type="GO" id="GO:0080120">
    <property type="term" value="P:CAAX-box protein maturation"/>
    <property type="evidence" value="ECO:0007669"/>
    <property type="project" value="UniProtKB-ARBA"/>
</dbReference>
<dbReference type="EMBL" id="AOIN01000046">
    <property type="protein sequence ID" value="ELZ01050.1"/>
    <property type="molecule type" value="Genomic_DNA"/>
</dbReference>
<organism evidence="3 4">
    <name type="scientific">Natrialba chahannaoensis JCM 10990</name>
    <dbReference type="NCBI Taxonomy" id="1227492"/>
    <lineage>
        <taxon>Archaea</taxon>
        <taxon>Methanobacteriati</taxon>
        <taxon>Methanobacteriota</taxon>
        <taxon>Stenosarchaea group</taxon>
        <taxon>Halobacteria</taxon>
        <taxon>Halobacteriales</taxon>
        <taxon>Natrialbaceae</taxon>
        <taxon>Natrialba</taxon>
    </lineage>
</organism>
<dbReference type="OrthoDB" id="170198at2157"/>
<reference evidence="3 4" key="1">
    <citation type="journal article" date="2014" name="PLoS Genet.">
        <title>Phylogenetically driven sequencing of extremely halophilic archaea reveals strategies for static and dynamic osmo-response.</title>
        <authorList>
            <person name="Becker E.A."/>
            <person name="Seitzer P.M."/>
            <person name="Tritt A."/>
            <person name="Larsen D."/>
            <person name="Krusor M."/>
            <person name="Yao A.I."/>
            <person name="Wu D."/>
            <person name="Madern D."/>
            <person name="Eisen J.A."/>
            <person name="Darling A.E."/>
            <person name="Facciotti M.T."/>
        </authorList>
    </citation>
    <scope>NUCLEOTIDE SEQUENCE [LARGE SCALE GENOMIC DNA]</scope>
    <source>
        <strain evidence="3 4">JCM 10990</strain>
    </source>
</reference>
<name>M0ARA4_9EURY</name>